<proteinExistence type="predicted"/>
<sequence>MAETPPPYCNSAASLGESTKAFFLHLSQDAGQSRSSLDSRDSFSTLDREIAAPRSLLDLTPQPTAGNTFNSDFSTDEKDCTTINVTSISSTSSDSEGAPCFEPATPASPQLFFTSVHYQQWRSEQTLRQCASARYIEEPKKAANDYYIESLRAATIKQYGVRTYNHAMGLPPPKARRQKPLEMSRESMITDSAEPKIFQSAKPNISGFNAISDGNSQNVYEVLCGLRKKFQEEEEQRRLEEEMGERQKEYPAFTMCLEPEEKEGDKEVNIESLSSMVSMASLVTMYDAKRASTASTDPYIYVQTRLRDLAPAENVTEPPTHPKSPPAWKDIMEDNPTWRRISMRPQPKAERVLGLTPSAHWRQPTVYTALIEEERRGYEHENTRRDSMVISKGTVWIPPASTFDQMPIVQMTDKAHASQPKKADKRESSLSEKLRKKKMSTSSTVESIDTDKVKHKSTNDSPRERKSGGILARAKTIKWGRISLGKKRGSENSAFSVECEGGRHDLYEGK</sequence>
<dbReference type="OrthoDB" id="10340325at2759"/>
<feature type="compositionally biased region" description="Basic and acidic residues" evidence="1">
    <location>
        <begin position="449"/>
        <end position="467"/>
    </location>
</feature>
<organism evidence="2 3">
    <name type="scientific">Pyronema omphalodes (strain CBS 100304)</name>
    <name type="common">Pyronema confluens</name>
    <dbReference type="NCBI Taxonomy" id="1076935"/>
    <lineage>
        <taxon>Eukaryota</taxon>
        <taxon>Fungi</taxon>
        <taxon>Dikarya</taxon>
        <taxon>Ascomycota</taxon>
        <taxon>Pezizomycotina</taxon>
        <taxon>Pezizomycetes</taxon>
        <taxon>Pezizales</taxon>
        <taxon>Pyronemataceae</taxon>
        <taxon>Pyronema</taxon>
    </lineage>
</organism>
<evidence type="ECO:0000256" key="1">
    <source>
        <dbReference type="SAM" id="MobiDB-lite"/>
    </source>
</evidence>
<dbReference type="EMBL" id="HF935288">
    <property type="protein sequence ID" value="CCX06405.1"/>
    <property type="molecule type" value="Genomic_DNA"/>
</dbReference>
<evidence type="ECO:0000313" key="2">
    <source>
        <dbReference type="EMBL" id="CCX06405.1"/>
    </source>
</evidence>
<keyword evidence="3" id="KW-1185">Reference proteome</keyword>
<dbReference type="Proteomes" id="UP000018144">
    <property type="component" value="Unassembled WGS sequence"/>
</dbReference>
<evidence type="ECO:0000313" key="3">
    <source>
        <dbReference type="Proteomes" id="UP000018144"/>
    </source>
</evidence>
<feature type="compositionally biased region" description="Basic and acidic residues" evidence="1">
    <location>
        <begin position="413"/>
        <end position="433"/>
    </location>
</feature>
<name>U4KXZ1_PYROM</name>
<accession>U4KXZ1</accession>
<gene>
    <name evidence="2" type="ORF">PCON_05992</name>
</gene>
<protein>
    <submittedName>
        <fullName evidence="2">Uncharacterized protein</fullName>
    </submittedName>
</protein>
<reference evidence="2 3" key="1">
    <citation type="journal article" date="2013" name="PLoS Genet.">
        <title>The genome and development-dependent transcriptomes of Pyronema confluens: a window into fungal evolution.</title>
        <authorList>
            <person name="Traeger S."/>
            <person name="Altegoer F."/>
            <person name="Freitag M."/>
            <person name="Gabaldon T."/>
            <person name="Kempken F."/>
            <person name="Kumar A."/>
            <person name="Marcet-Houben M."/>
            <person name="Poggeler S."/>
            <person name="Stajich J.E."/>
            <person name="Nowrousian M."/>
        </authorList>
    </citation>
    <scope>NUCLEOTIDE SEQUENCE [LARGE SCALE GENOMIC DNA]</scope>
    <source>
        <strain evidence="3">CBS 100304</strain>
        <tissue evidence="2">Vegetative mycelium</tissue>
    </source>
</reference>
<dbReference type="AlphaFoldDB" id="U4KXZ1"/>
<feature type="region of interest" description="Disordered" evidence="1">
    <location>
        <begin position="413"/>
        <end position="472"/>
    </location>
</feature>